<proteinExistence type="predicted"/>
<keyword evidence="8" id="KW-1185">Reference proteome</keyword>
<name>A0A9Q9EPM1_9PEZI</name>
<feature type="transmembrane region" description="Helical" evidence="5">
    <location>
        <begin position="85"/>
        <end position="109"/>
    </location>
</feature>
<dbReference type="GO" id="GO:0004930">
    <property type="term" value="F:G protein-coupled receptor activity"/>
    <property type="evidence" value="ECO:0007669"/>
    <property type="project" value="TreeGrafter"/>
</dbReference>
<keyword evidence="7" id="KW-0675">Receptor</keyword>
<feature type="transmembrane region" description="Helical" evidence="5">
    <location>
        <begin position="172"/>
        <end position="192"/>
    </location>
</feature>
<sequence>MLSLATAVPTFVCSVLSFLASTTFGIFYFLYPPERHFRQALIVNLLVADWINSLNNSISGAIALSRINQPGPGLEAGPACTANGYIGQFSVQAIDFSILIISLSVLLTVRKPRFVIEPPWWQVACVCAIPWIPPIITANVALALKAYGPVSGNWCWIEAKHFGLRYALTHGWRIAIFITTIAIYTYIYIYLIRAYGRLGVSSSSGGTADQLAADKLAASDDKHILTDMPRKGNHIRVRSSITTTYECDEEPLRPKTATITEEEGEAGSIASTTQPGNYSRFSESGGTARMGFANDQSLARAATHIVSSGARQRKQAVRKMLLLNGYPILYVILWIPGMATRIVEAFGEAPLWLRGLQASTQLVGLANALTYAYNEQLLLRIRMPLQR</sequence>
<feature type="transmembrane region" description="Helical" evidence="5">
    <location>
        <begin position="6"/>
        <end position="30"/>
    </location>
</feature>
<dbReference type="PANTHER" id="PTHR23112:SF37">
    <property type="entry name" value="G PROTEIN-COUPLED RECEPTOR GPR1"/>
    <property type="match status" value="1"/>
</dbReference>
<feature type="transmembrane region" description="Helical" evidence="5">
    <location>
        <begin position="321"/>
        <end position="339"/>
    </location>
</feature>
<feature type="transmembrane region" description="Helical" evidence="5">
    <location>
        <begin position="121"/>
        <end position="144"/>
    </location>
</feature>
<keyword evidence="4 5" id="KW-0472">Membrane</keyword>
<accession>A0A9Q9EPM1</accession>
<keyword evidence="3 5" id="KW-1133">Transmembrane helix</keyword>
<comment type="subcellular location">
    <subcellularLocation>
        <location evidence="1">Membrane</location>
        <topology evidence="1">Multi-pass membrane protein</topology>
    </subcellularLocation>
</comment>
<organism evidence="7 8">
    <name type="scientific">Septoria linicola</name>
    <dbReference type="NCBI Taxonomy" id="215465"/>
    <lineage>
        <taxon>Eukaryota</taxon>
        <taxon>Fungi</taxon>
        <taxon>Dikarya</taxon>
        <taxon>Ascomycota</taxon>
        <taxon>Pezizomycotina</taxon>
        <taxon>Dothideomycetes</taxon>
        <taxon>Dothideomycetidae</taxon>
        <taxon>Mycosphaerellales</taxon>
        <taxon>Mycosphaerellaceae</taxon>
        <taxon>Septoria</taxon>
    </lineage>
</organism>
<dbReference type="PANTHER" id="PTHR23112">
    <property type="entry name" value="G PROTEIN-COUPLED RECEPTOR 157-RELATED"/>
    <property type="match status" value="1"/>
</dbReference>
<dbReference type="GO" id="GO:0007189">
    <property type="term" value="P:adenylate cyclase-activating G protein-coupled receptor signaling pathway"/>
    <property type="evidence" value="ECO:0007669"/>
    <property type="project" value="TreeGrafter"/>
</dbReference>
<dbReference type="Proteomes" id="UP001056384">
    <property type="component" value="Chromosome 10"/>
</dbReference>
<dbReference type="SUPFAM" id="SSF81321">
    <property type="entry name" value="Family A G protein-coupled receptor-like"/>
    <property type="match status" value="1"/>
</dbReference>
<gene>
    <name evidence="7" type="ORF">Slin15195_G111910</name>
</gene>
<reference evidence="7" key="1">
    <citation type="submission" date="2022-06" db="EMBL/GenBank/DDBJ databases">
        <title>Complete genome sequences of two strains of the flax pathogen Septoria linicola.</title>
        <authorList>
            <person name="Lapalu N."/>
            <person name="Simon A."/>
            <person name="Demenou B."/>
            <person name="Paumier D."/>
            <person name="Guillot M.-P."/>
            <person name="Gout L."/>
            <person name="Valade R."/>
        </authorList>
    </citation>
    <scope>NUCLEOTIDE SEQUENCE</scope>
    <source>
        <strain evidence="7">SE15195</strain>
    </source>
</reference>
<evidence type="ECO:0000256" key="1">
    <source>
        <dbReference type="ARBA" id="ARBA00004141"/>
    </source>
</evidence>
<dbReference type="OrthoDB" id="100006at2759"/>
<dbReference type="Gene3D" id="1.20.1070.10">
    <property type="entry name" value="Rhodopsin 7-helix transmembrane proteins"/>
    <property type="match status" value="1"/>
</dbReference>
<dbReference type="Pfam" id="PF11710">
    <property type="entry name" value="Git3"/>
    <property type="match status" value="1"/>
</dbReference>
<feature type="domain" description="Glucose receptor Git3-like N-terminal" evidence="6">
    <location>
        <begin position="9"/>
        <end position="196"/>
    </location>
</feature>
<evidence type="ECO:0000256" key="4">
    <source>
        <dbReference type="ARBA" id="ARBA00023136"/>
    </source>
</evidence>
<evidence type="ECO:0000313" key="8">
    <source>
        <dbReference type="Proteomes" id="UP001056384"/>
    </source>
</evidence>
<dbReference type="EMBL" id="CP099427">
    <property type="protein sequence ID" value="USW57872.1"/>
    <property type="molecule type" value="Genomic_DNA"/>
</dbReference>
<dbReference type="GO" id="GO:0005886">
    <property type="term" value="C:plasma membrane"/>
    <property type="evidence" value="ECO:0007669"/>
    <property type="project" value="TreeGrafter"/>
</dbReference>
<evidence type="ECO:0000256" key="5">
    <source>
        <dbReference type="SAM" id="Phobius"/>
    </source>
</evidence>
<evidence type="ECO:0000256" key="2">
    <source>
        <dbReference type="ARBA" id="ARBA00022692"/>
    </source>
</evidence>
<dbReference type="InterPro" id="IPR023041">
    <property type="entry name" value="Glucose_rcpt_Git3-like_N"/>
</dbReference>
<protein>
    <submittedName>
        <fullName evidence="7">Glucose receptor Git3</fullName>
    </submittedName>
</protein>
<dbReference type="AlphaFoldDB" id="A0A9Q9EPM1"/>
<evidence type="ECO:0000256" key="3">
    <source>
        <dbReference type="ARBA" id="ARBA00022989"/>
    </source>
</evidence>
<keyword evidence="2 5" id="KW-0812">Transmembrane</keyword>
<evidence type="ECO:0000259" key="6">
    <source>
        <dbReference type="Pfam" id="PF11710"/>
    </source>
</evidence>
<evidence type="ECO:0000313" key="7">
    <source>
        <dbReference type="EMBL" id="USW57872.1"/>
    </source>
</evidence>